<dbReference type="InterPro" id="IPR010708">
    <property type="entry name" value="5'(3')-deoxyribonucleotidase"/>
</dbReference>
<dbReference type="FunFam" id="3.40.50.1000:FF:000133">
    <property type="entry name" value="5'(3')-deoxyribonucleotidase, cytosolic type"/>
    <property type="match status" value="1"/>
</dbReference>
<dbReference type="SUPFAM" id="SSF56784">
    <property type="entry name" value="HAD-like"/>
    <property type="match status" value="1"/>
</dbReference>
<dbReference type="CDD" id="cd02587">
    <property type="entry name" value="HAD_5-3dNT"/>
    <property type="match status" value="1"/>
</dbReference>
<evidence type="ECO:0000256" key="1">
    <source>
        <dbReference type="PIRSR" id="PIRSR610708-1"/>
    </source>
</evidence>
<dbReference type="Pfam" id="PF06941">
    <property type="entry name" value="NT5C"/>
    <property type="match status" value="1"/>
</dbReference>
<dbReference type="Gene3D" id="1.10.40.40">
    <property type="entry name" value="Deoxyribonucleotidase, domain 2"/>
    <property type="match status" value="1"/>
</dbReference>
<proteinExistence type="predicted"/>
<dbReference type="PANTHER" id="PTHR16504:SF5">
    <property type="entry name" value="5'(3')-DEOXYRIBONUCLEOTIDASE, CYTOSOLIC TYPE"/>
    <property type="match status" value="1"/>
</dbReference>
<dbReference type="STRING" id="38772.ENSGAGP00000031507"/>
<organism evidence="3 4">
    <name type="scientific">Gopherus agassizii</name>
    <name type="common">Agassiz's desert tortoise</name>
    <dbReference type="NCBI Taxonomy" id="38772"/>
    <lineage>
        <taxon>Eukaryota</taxon>
        <taxon>Metazoa</taxon>
        <taxon>Chordata</taxon>
        <taxon>Craniata</taxon>
        <taxon>Vertebrata</taxon>
        <taxon>Euteleostomi</taxon>
        <taxon>Archelosauria</taxon>
        <taxon>Testudinata</taxon>
        <taxon>Testudines</taxon>
        <taxon>Cryptodira</taxon>
        <taxon>Durocryptodira</taxon>
        <taxon>Testudinoidea</taxon>
        <taxon>Testudinidae</taxon>
        <taxon>Gopherus</taxon>
    </lineage>
</organism>
<dbReference type="AlphaFoldDB" id="A0A452IU38"/>
<evidence type="ECO:0000256" key="2">
    <source>
        <dbReference type="SAM" id="MobiDB-lite"/>
    </source>
</evidence>
<evidence type="ECO:0000313" key="4">
    <source>
        <dbReference type="Proteomes" id="UP000291020"/>
    </source>
</evidence>
<reference evidence="3" key="2">
    <citation type="submission" date="2025-08" db="UniProtKB">
        <authorList>
            <consortium name="Ensembl"/>
        </authorList>
    </citation>
    <scope>IDENTIFICATION</scope>
</reference>
<dbReference type="Ensembl" id="ENSGAGT00000035733.1">
    <property type="protein sequence ID" value="ENSGAGP00000031507.1"/>
    <property type="gene ID" value="ENSGAGG00000022632.1"/>
</dbReference>
<dbReference type="Gene3D" id="3.40.50.1000">
    <property type="entry name" value="HAD superfamily/HAD-like"/>
    <property type="match status" value="1"/>
</dbReference>
<dbReference type="InterPro" id="IPR023214">
    <property type="entry name" value="HAD_sf"/>
</dbReference>
<dbReference type="SFLD" id="SFLDS00003">
    <property type="entry name" value="Haloacid_Dehalogenase"/>
    <property type="match status" value="1"/>
</dbReference>
<protein>
    <submittedName>
        <fullName evidence="3">Uncharacterized protein</fullName>
    </submittedName>
</protein>
<accession>A0A452IU38</accession>
<feature type="region of interest" description="Disordered" evidence="2">
    <location>
        <begin position="1"/>
        <end position="51"/>
    </location>
</feature>
<sequence length="327" mass="36760">MEEFPHSLLRSETPSVTPALAGPRHRFGTTSARGPRNAQCRERGDPCSRPARRGLMHIHKTSSAQSSCRLATEALSGGWRRACLLPRGVYARRGQPAAGAMAGSAASRLRVLVDMDGVLADFEGGVLRAFLARYPGEPHVELAERRGFSVREQYRRLREDLGAKVASVYESPGFFLGLEPIPGAIEAMQEMIHMQDTEVFICTSPLLKYEHCILEKYSWVEKHLGPEFVERLILTRDKTIVSADLLFDDKDTIKGAEPKPSWEHILFTCCHNKHLELQTPRRRLQSWADDWRGIVESKRRSDAEKECYASLIANGNGQVGNWQRNPI</sequence>
<dbReference type="SFLD" id="SFLDG01126">
    <property type="entry name" value="C1.2:_Nucleotidase_Like"/>
    <property type="match status" value="1"/>
</dbReference>
<dbReference type="Proteomes" id="UP000291020">
    <property type="component" value="Unassembled WGS sequence"/>
</dbReference>
<feature type="active site" description="Nucleophile" evidence="1">
    <location>
        <position position="114"/>
    </location>
</feature>
<dbReference type="GO" id="GO:0005739">
    <property type="term" value="C:mitochondrion"/>
    <property type="evidence" value="ECO:0007669"/>
    <property type="project" value="TreeGrafter"/>
</dbReference>
<evidence type="ECO:0000313" key="3">
    <source>
        <dbReference type="Ensembl" id="ENSGAGP00000031507.1"/>
    </source>
</evidence>
<keyword evidence="4" id="KW-1185">Reference proteome</keyword>
<name>A0A452IU38_9SAUR</name>
<dbReference type="PANTHER" id="PTHR16504">
    <property type="entry name" value="5'(3')-DEOXYRIBONUCLEOTIDASE"/>
    <property type="match status" value="1"/>
</dbReference>
<dbReference type="SFLD" id="SFLDG01145">
    <property type="entry name" value="C1.2.1"/>
    <property type="match status" value="1"/>
</dbReference>
<feature type="active site" description="Proton donor" evidence="1">
    <location>
        <position position="116"/>
    </location>
</feature>
<reference evidence="3" key="3">
    <citation type="submission" date="2025-09" db="UniProtKB">
        <authorList>
            <consortium name="Ensembl"/>
        </authorList>
    </citation>
    <scope>IDENTIFICATION</scope>
</reference>
<dbReference type="GO" id="GO:0008253">
    <property type="term" value="F:5'-nucleotidase activity"/>
    <property type="evidence" value="ECO:0007669"/>
    <property type="project" value="InterPro"/>
</dbReference>
<dbReference type="InterPro" id="IPR036412">
    <property type="entry name" value="HAD-like_sf"/>
</dbReference>
<reference evidence="4" key="1">
    <citation type="journal article" date="2017" name="PLoS ONE">
        <title>The Agassiz's desert tortoise genome provides a resource for the conservation of a threatened species.</title>
        <authorList>
            <person name="Tollis M."/>
            <person name="DeNardo D.F."/>
            <person name="Cornelius J.A."/>
            <person name="Dolby G.A."/>
            <person name="Edwards T."/>
            <person name="Henen B.T."/>
            <person name="Karl A.E."/>
            <person name="Murphy R.W."/>
            <person name="Kusumi K."/>
        </authorList>
    </citation>
    <scope>NUCLEOTIDE SEQUENCE [LARGE SCALE GENOMIC DNA]</scope>
</reference>
<dbReference type="GO" id="GO:0009223">
    <property type="term" value="P:pyrimidine deoxyribonucleotide catabolic process"/>
    <property type="evidence" value="ECO:0007669"/>
    <property type="project" value="TreeGrafter"/>
</dbReference>